<reference evidence="3" key="1">
    <citation type="submission" date="2022-11" db="UniProtKB">
        <authorList>
            <consortium name="WormBaseParasite"/>
        </authorList>
    </citation>
    <scope>IDENTIFICATION</scope>
</reference>
<protein>
    <submittedName>
        <fullName evidence="3">Uncharacterized protein</fullName>
    </submittedName>
</protein>
<evidence type="ECO:0000313" key="3">
    <source>
        <dbReference type="WBParaSite" id="nRc.2.0.1.t35806-RA"/>
    </source>
</evidence>
<dbReference type="AlphaFoldDB" id="A0A915KCI0"/>
<keyword evidence="1" id="KW-1133">Transmembrane helix</keyword>
<feature type="transmembrane region" description="Helical" evidence="1">
    <location>
        <begin position="42"/>
        <end position="60"/>
    </location>
</feature>
<keyword evidence="2" id="KW-1185">Reference proteome</keyword>
<sequence length="61" mass="6292">MAPATDLSSSEVLTAPDTIVLPAELAPDGIASSKSDVESSSGAIMIVAFLNLGVFVLRFIR</sequence>
<evidence type="ECO:0000256" key="1">
    <source>
        <dbReference type="SAM" id="Phobius"/>
    </source>
</evidence>
<keyword evidence="1" id="KW-0472">Membrane</keyword>
<name>A0A915KCI0_ROMCU</name>
<evidence type="ECO:0000313" key="2">
    <source>
        <dbReference type="Proteomes" id="UP000887565"/>
    </source>
</evidence>
<keyword evidence="1" id="KW-0812">Transmembrane</keyword>
<dbReference type="Proteomes" id="UP000887565">
    <property type="component" value="Unplaced"/>
</dbReference>
<organism evidence="2 3">
    <name type="scientific">Romanomermis culicivorax</name>
    <name type="common">Nematode worm</name>
    <dbReference type="NCBI Taxonomy" id="13658"/>
    <lineage>
        <taxon>Eukaryota</taxon>
        <taxon>Metazoa</taxon>
        <taxon>Ecdysozoa</taxon>
        <taxon>Nematoda</taxon>
        <taxon>Enoplea</taxon>
        <taxon>Dorylaimia</taxon>
        <taxon>Mermithida</taxon>
        <taxon>Mermithoidea</taxon>
        <taxon>Mermithidae</taxon>
        <taxon>Romanomermis</taxon>
    </lineage>
</organism>
<dbReference type="WBParaSite" id="nRc.2.0.1.t35806-RA">
    <property type="protein sequence ID" value="nRc.2.0.1.t35806-RA"/>
    <property type="gene ID" value="nRc.2.0.1.g35806"/>
</dbReference>
<accession>A0A915KCI0</accession>
<proteinExistence type="predicted"/>